<reference evidence="1 2" key="1">
    <citation type="journal article" date="2024" name="Plant Biotechnol. J.">
        <title>Genome and CRISPR/Cas9 system of a widespread forest tree (Populus alba) in the world.</title>
        <authorList>
            <person name="Liu Y.J."/>
            <person name="Jiang P.F."/>
            <person name="Han X.M."/>
            <person name="Li X.Y."/>
            <person name="Wang H.M."/>
            <person name="Wang Y.J."/>
            <person name="Wang X.X."/>
            <person name="Zeng Q.Y."/>
        </authorList>
    </citation>
    <scope>NUCLEOTIDE SEQUENCE [LARGE SCALE GENOMIC DNA]</scope>
    <source>
        <strain evidence="2">cv. PAL-ZL1</strain>
    </source>
</reference>
<dbReference type="EMBL" id="RCHU02000001">
    <property type="protein sequence ID" value="KAL3611477.1"/>
    <property type="molecule type" value="Genomic_DNA"/>
</dbReference>
<protein>
    <submittedName>
        <fullName evidence="1">Uncharacterized protein</fullName>
    </submittedName>
</protein>
<evidence type="ECO:0000313" key="2">
    <source>
        <dbReference type="Proteomes" id="UP000309997"/>
    </source>
</evidence>
<comment type="caution">
    <text evidence="1">The sequence shown here is derived from an EMBL/GenBank/DDBJ whole genome shotgun (WGS) entry which is preliminary data.</text>
</comment>
<organism evidence="1 2">
    <name type="scientific">Populus alba</name>
    <name type="common">White poplar</name>
    <dbReference type="NCBI Taxonomy" id="43335"/>
    <lineage>
        <taxon>Eukaryota</taxon>
        <taxon>Viridiplantae</taxon>
        <taxon>Streptophyta</taxon>
        <taxon>Embryophyta</taxon>
        <taxon>Tracheophyta</taxon>
        <taxon>Spermatophyta</taxon>
        <taxon>Magnoliopsida</taxon>
        <taxon>eudicotyledons</taxon>
        <taxon>Gunneridae</taxon>
        <taxon>Pentapetalae</taxon>
        <taxon>rosids</taxon>
        <taxon>fabids</taxon>
        <taxon>Malpighiales</taxon>
        <taxon>Salicaceae</taxon>
        <taxon>Saliceae</taxon>
        <taxon>Populus</taxon>
    </lineage>
</organism>
<dbReference type="Proteomes" id="UP000309997">
    <property type="component" value="Unassembled WGS sequence"/>
</dbReference>
<accession>A0ACC4D1N3</accession>
<sequence>MARDSCLARITAGVAVGGAIGGAVGAVYGTYEAVRYEIKQKVRNSQNIMACIGFCHPHFSVWAEPVSLISPEMLRKICFLVPPIVLASGCLCLLSGVDFVKLTTLKGRWLLLVVSYGPGCLQKDFSLPSTWTFEDQIHWTNHTWQCCHLWSFPGCWELDTLWEIILICSIQSIKKSTLFCTQGSVLSTSLAFELMDRTCGSD</sequence>
<gene>
    <name evidence="1" type="ORF">D5086_002497</name>
</gene>
<proteinExistence type="predicted"/>
<evidence type="ECO:0000313" key="1">
    <source>
        <dbReference type="EMBL" id="KAL3611477.1"/>
    </source>
</evidence>
<name>A0ACC4D1N3_POPAL</name>
<keyword evidence="2" id="KW-1185">Reference proteome</keyword>